<dbReference type="GO" id="GO:0017168">
    <property type="term" value="F:5-oxoprolinase (ATP-hydrolyzing) activity"/>
    <property type="evidence" value="ECO:0007669"/>
    <property type="project" value="TreeGrafter"/>
</dbReference>
<dbReference type="RefSeq" id="WP_109583326.1">
    <property type="nucleotide sequence ID" value="NZ_QGGT01000002.1"/>
</dbReference>
<dbReference type="InterPro" id="IPR045079">
    <property type="entry name" value="Oxoprolinase-like"/>
</dbReference>
<dbReference type="InterPro" id="IPR003692">
    <property type="entry name" value="Hydantoinase_B"/>
</dbReference>
<gene>
    <name evidence="3" type="ORF">C7419_102520</name>
</gene>
<comment type="caution">
    <text evidence="3">The sequence shown here is derived from an EMBL/GenBank/DDBJ whole genome shotgun (WGS) entry which is preliminary data.</text>
</comment>
<sequence>MAIAEQTTPVDPTRVDPIFLEVFWTRVRSVVNEAAKLIVRTSFSTLSTEANDFAVVVTDSAGRALAENSGSIPSFIGTLPRTVQAALAKIGAANMQPGDIYITNNPWIGTGHLNDVCLVKPLFHDGSLIGFAATAGHVPDIGGKIRSVDARELFEEGFHIPLMTLLRANRADETLLSLIRTNVRTPEQTVGDIWAQVGAVELIATRLTSILDEYALPGIDDLANALFVRSEDAMRRAIAKLPEGDYPYEMETDGFGERFRFAVTVRVRNGGIECDFAGTSPQQPRGVNCVLSYTNAMSVYAIKCLLLPDLPNNDGLFRPIKVTAPEGTILNPRSPAPVGGRACTGHYVPTTIFGAMHRVLPDAVMAGVGSPLWIANLSGTTAEGKPFATVLFYNGGLGGTARKDGASVMSWPSNISPTPIEVAERDAPLHFRYKRLREGSGGAGQYRGGLGEEICFVSEHPTPLSIVFLTERLHVPAPGLGGAEAGARGEVLINGEAINTRVPHVLNPGDEVILRTPGGGGFGPASERDPALRRRDRLHGYGT</sequence>
<accession>A0A316EU23</accession>
<dbReference type="Pfam" id="PF02538">
    <property type="entry name" value="Hydantoinase_B"/>
    <property type="match status" value="1"/>
</dbReference>
<evidence type="ECO:0000256" key="1">
    <source>
        <dbReference type="SAM" id="MobiDB-lite"/>
    </source>
</evidence>
<evidence type="ECO:0000313" key="3">
    <source>
        <dbReference type="EMBL" id="PWK35242.1"/>
    </source>
</evidence>
<dbReference type="PANTHER" id="PTHR11365:SF23">
    <property type="entry name" value="HYPOTHETICAL 5-OXOPROLINASE (EUROFUNG)-RELATED"/>
    <property type="match status" value="1"/>
</dbReference>
<evidence type="ECO:0000313" key="4">
    <source>
        <dbReference type="Proteomes" id="UP000245754"/>
    </source>
</evidence>
<feature type="domain" description="Hydantoinase B/oxoprolinase" evidence="2">
    <location>
        <begin position="16"/>
        <end position="524"/>
    </location>
</feature>
<feature type="region of interest" description="Disordered" evidence="1">
    <location>
        <begin position="515"/>
        <end position="543"/>
    </location>
</feature>
<dbReference type="GO" id="GO:0005829">
    <property type="term" value="C:cytosol"/>
    <property type="evidence" value="ECO:0007669"/>
    <property type="project" value="TreeGrafter"/>
</dbReference>
<protein>
    <submittedName>
        <fullName evidence="3">N-methylhydantoinase B</fullName>
    </submittedName>
</protein>
<dbReference type="GO" id="GO:0006749">
    <property type="term" value="P:glutathione metabolic process"/>
    <property type="evidence" value="ECO:0007669"/>
    <property type="project" value="TreeGrafter"/>
</dbReference>
<reference evidence="3 4" key="1">
    <citation type="submission" date="2018-05" db="EMBL/GenBank/DDBJ databases">
        <title>Genomic Encyclopedia of Type Strains, Phase IV (KMG-V): Genome sequencing to study the core and pangenomes of soil and plant-associated prokaryotes.</title>
        <authorList>
            <person name="Whitman W."/>
        </authorList>
    </citation>
    <scope>NUCLEOTIDE SEQUENCE [LARGE SCALE GENOMIC DNA]</scope>
    <source>
        <strain evidence="3 4">SLV-132</strain>
    </source>
</reference>
<proteinExistence type="predicted"/>
<dbReference type="AlphaFoldDB" id="A0A316EU23"/>
<dbReference type="Proteomes" id="UP000245754">
    <property type="component" value="Unassembled WGS sequence"/>
</dbReference>
<keyword evidence="4" id="KW-1185">Reference proteome</keyword>
<organism evidence="3 4">
    <name type="scientific">Cupriavidus plantarum</name>
    <dbReference type="NCBI Taxonomy" id="942865"/>
    <lineage>
        <taxon>Bacteria</taxon>
        <taxon>Pseudomonadati</taxon>
        <taxon>Pseudomonadota</taxon>
        <taxon>Betaproteobacteria</taxon>
        <taxon>Burkholderiales</taxon>
        <taxon>Burkholderiaceae</taxon>
        <taxon>Cupriavidus</taxon>
    </lineage>
</organism>
<dbReference type="PANTHER" id="PTHR11365">
    <property type="entry name" value="5-OXOPROLINASE RELATED"/>
    <property type="match status" value="1"/>
</dbReference>
<name>A0A316EU23_9BURK</name>
<dbReference type="EMBL" id="QGGT01000002">
    <property type="protein sequence ID" value="PWK35242.1"/>
    <property type="molecule type" value="Genomic_DNA"/>
</dbReference>
<evidence type="ECO:0000259" key="2">
    <source>
        <dbReference type="Pfam" id="PF02538"/>
    </source>
</evidence>